<sequence length="651" mass="73594">MKFQYPTPRRDESVVDKYHGVEAMLINSYDHKKPQSPALPDASLCPTYKVRDPYRWMEDPDSEETKEFVDAQNAVTTPFLEQCKDRPKIKERLRELYDYPRFGCPNKHGNRYFFYMNTGLQNQSVLYVQDSLDADPRVFFDPNELSEDGTVSMSTTSFSEDGELFAYGLSYSGSDWIKIYVKNVATGEIFPEVLEKIKFTSMSWTHDNKGFFYGKYPDSIAKADGTETNSAKDQKLYYHRVGTPQSDDILCVEFPKEPKWRIGGTVSDCGKYLVVTAQEGCKDNMVYVANLEKLPNGIEGELHLDCIVGKFEAEYDYVTNEGTVFTFRTNKGHPRYALVNIDLANSAEAFWQDLIPEDSKDVLDWATCVDKDKLVVCYLRDVKNVLQLHSLATGAKIADFPLDVGTVSGYSGKKKDSEIFYLFTSFLTPGTIYHCDLKKEPLSPKRGANCNTCLSTGTTANHATSRPVMRTRRNPQPAQARDWEKGCSRRSRPRDFDSSKFEVKQVFFESKDGCKVPMFIVRKKGLPDNSPCLLYGYGGFNVSLQPYFSVSHLLLMQHLGFVFALANLRGGGEYGETWHNGGRLLHKQNVFDDFQSAAEYLIKNKYTSKDKLVIQGGSNGGLLVAACANQRPDLYKCVISQVGSRPDVEVT</sequence>
<accession>A0AC60PUR0</accession>
<dbReference type="EMBL" id="JABSTQ010009922">
    <property type="protein sequence ID" value="KAG0424899.1"/>
    <property type="molecule type" value="Genomic_DNA"/>
</dbReference>
<proteinExistence type="predicted"/>
<organism evidence="1 2">
    <name type="scientific">Ixodes persulcatus</name>
    <name type="common">Taiga tick</name>
    <dbReference type="NCBI Taxonomy" id="34615"/>
    <lineage>
        <taxon>Eukaryota</taxon>
        <taxon>Metazoa</taxon>
        <taxon>Ecdysozoa</taxon>
        <taxon>Arthropoda</taxon>
        <taxon>Chelicerata</taxon>
        <taxon>Arachnida</taxon>
        <taxon>Acari</taxon>
        <taxon>Parasitiformes</taxon>
        <taxon>Ixodida</taxon>
        <taxon>Ixodoidea</taxon>
        <taxon>Ixodidae</taxon>
        <taxon>Ixodinae</taxon>
        <taxon>Ixodes</taxon>
    </lineage>
</organism>
<dbReference type="Proteomes" id="UP000805193">
    <property type="component" value="Unassembled WGS sequence"/>
</dbReference>
<name>A0AC60PUR0_IXOPE</name>
<keyword evidence="2" id="KW-1185">Reference proteome</keyword>
<comment type="caution">
    <text evidence="1">The sequence shown here is derived from an EMBL/GenBank/DDBJ whole genome shotgun (WGS) entry which is preliminary data.</text>
</comment>
<reference evidence="1 2" key="1">
    <citation type="journal article" date="2020" name="Cell">
        <title>Large-Scale Comparative Analyses of Tick Genomes Elucidate Their Genetic Diversity and Vector Capacities.</title>
        <authorList>
            <consortium name="Tick Genome and Microbiome Consortium (TIGMIC)"/>
            <person name="Jia N."/>
            <person name="Wang J."/>
            <person name="Shi W."/>
            <person name="Du L."/>
            <person name="Sun Y."/>
            <person name="Zhan W."/>
            <person name="Jiang J.F."/>
            <person name="Wang Q."/>
            <person name="Zhang B."/>
            <person name="Ji P."/>
            <person name="Bell-Sakyi L."/>
            <person name="Cui X.M."/>
            <person name="Yuan T.T."/>
            <person name="Jiang B.G."/>
            <person name="Yang W.F."/>
            <person name="Lam T.T."/>
            <person name="Chang Q.C."/>
            <person name="Ding S.J."/>
            <person name="Wang X.J."/>
            <person name="Zhu J.G."/>
            <person name="Ruan X.D."/>
            <person name="Zhao L."/>
            <person name="Wei J.T."/>
            <person name="Ye R.Z."/>
            <person name="Que T.C."/>
            <person name="Du C.H."/>
            <person name="Zhou Y.H."/>
            <person name="Cheng J.X."/>
            <person name="Dai P.F."/>
            <person name="Guo W.B."/>
            <person name="Han X.H."/>
            <person name="Huang E.J."/>
            <person name="Li L.F."/>
            <person name="Wei W."/>
            <person name="Gao Y.C."/>
            <person name="Liu J.Z."/>
            <person name="Shao H.Z."/>
            <person name="Wang X."/>
            <person name="Wang C.C."/>
            <person name="Yang T.C."/>
            <person name="Huo Q.B."/>
            <person name="Li W."/>
            <person name="Chen H.Y."/>
            <person name="Chen S.E."/>
            <person name="Zhou L.G."/>
            <person name="Ni X.B."/>
            <person name="Tian J.H."/>
            <person name="Sheng Y."/>
            <person name="Liu T."/>
            <person name="Pan Y.S."/>
            <person name="Xia L.Y."/>
            <person name="Li J."/>
            <person name="Zhao F."/>
            <person name="Cao W.C."/>
        </authorList>
    </citation>
    <scope>NUCLEOTIDE SEQUENCE [LARGE SCALE GENOMIC DNA]</scope>
    <source>
        <strain evidence="1">Iper-2018</strain>
    </source>
</reference>
<evidence type="ECO:0000313" key="1">
    <source>
        <dbReference type="EMBL" id="KAG0424899.1"/>
    </source>
</evidence>
<protein>
    <submittedName>
        <fullName evidence="1">Uncharacterized protein</fullName>
    </submittedName>
</protein>
<gene>
    <name evidence="1" type="ORF">HPB47_027906</name>
</gene>
<evidence type="ECO:0000313" key="2">
    <source>
        <dbReference type="Proteomes" id="UP000805193"/>
    </source>
</evidence>